<reference evidence="2" key="1">
    <citation type="journal article" date="2014" name="Front. Microbiol.">
        <title>High frequency of phylogenetically diverse reductive dehalogenase-homologous genes in deep subseafloor sedimentary metagenomes.</title>
        <authorList>
            <person name="Kawai M."/>
            <person name="Futagami T."/>
            <person name="Toyoda A."/>
            <person name="Takaki Y."/>
            <person name="Nishi S."/>
            <person name="Hori S."/>
            <person name="Arai W."/>
            <person name="Tsubouchi T."/>
            <person name="Morono Y."/>
            <person name="Uchiyama I."/>
            <person name="Ito T."/>
            <person name="Fujiyama A."/>
            <person name="Inagaki F."/>
            <person name="Takami H."/>
        </authorList>
    </citation>
    <scope>NUCLEOTIDE SEQUENCE</scope>
    <source>
        <strain evidence="2">Expedition CK06-06</strain>
    </source>
</reference>
<protein>
    <recommendedName>
        <fullName evidence="1">UDP-N-acetylglucosamine 2-epimerase domain-containing protein</fullName>
    </recommendedName>
</protein>
<feature type="domain" description="UDP-N-acetylglucosamine 2-epimerase" evidence="1">
    <location>
        <begin position="40"/>
        <end position="262"/>
    </location>
</feature>
<dbReference type="InterPro" id="IPR003331">
    <property type="entry name" value="UDP_GlcNAc_Epimerase_2_dom"/>
</dbReference>
<dbReference type="AlphaFoldDB" id="X1B4I8"/>
<dbReference type="SUPFAM" id="SSF53756">
    <property type="entry name" value="UDP-Glycosyltransferase/glycogen phosphorylase"/>
    <property type="match status" value="1"/>
</dbReference>
<organism evidence="2">
    <name type="scientific">marine sediment metagenome</name>
    <dbReference type="NCBI Taxonomy" id="412755"/>
    <lineage>
        <taxon>unclassified sequences</taxon>
        <taxon>metagenomes</taxon>
        <taxon>ecological metagenomes</taxon>
    </lineage>
</organism>
<dbReference type="InterPro" id="IPR029767">
    <property type="entry name" value="WecB-like"/>
</dbReference>
<gene>
    <name evidence="2" type="ORF">S01H4_31273</name>
</gene>
<dbReference type="Gene3D" id="3.40.50.2000">
    <property type="entry name" value="Glycogen Phosphorylase B"/>
    <property type="match status" value="2"/>
</dbReference>
<name>X1B4I8_9ZZZZ</name>
<dbReference type="EMBL" id="BART01016231">
    <property type="protein sequence ID" value="GAG79103.1"/>
    <property type="molecule type" value="Genomic_DNA"/>
</dbReference>
<evidence type="ECO:0000313" key="2">
    <source>
        <dbReference type="EMBL" id="GAG79103.1"/>
    </source>
</evidence>
<proteinExistence type="predicted"/>
<accession>X1B4I8</accession>
<feature type="non-terminal residue" evidence="2">
    <location>
        <position position="262"/>
    </location>
</feature>
<comment type="caution">
    <text evidence="2">The sequence shown here is derived from an EMBL/GenBank/DDBJ whole genome shotgun (WGS) entry which is preliminary data.</text>
</comment>
<dbReference type="PANTHER" id="PTHR43174:SF1">
    <property type="entry name" value="UDP-N-ACETYLGLUCOSAMINE 2-EPIMERASE"/>
    <property type="match status" value="1"/>
</dbReference>
<dbReference type="Pfam" id="PF02350">
    <property type="entry name" value="Epimerase_2"/>
    <property type="match status" value="1"/>
</dbReference>
<dbReference type="PANTHER" id="PTHR43174">
    <property type="entry name" value="UDP-N-ACETYLGLUCOSAMINE 2-EPIMERASE"/>
    <property type="match status" value="1"/>
</dbReference>
<evidence type="ECO:0000259" key="1">
    <source>
        <dbReference type="Pfam" id="PF02350"/>
    </source>
</evidence>
<sequence>MKIMSIAGARPNFMKLASIARAAEAHNSLNLNSNEHDDPDNRIHHVIVHTGQHYDERMSKSFFDELDIPKPDINLEVGSASHAVQTAEIMKRFEQVLVKELPDVLIVVGDVNSTIACTLVAAKIEYPADYHRKRPVIVHVEAGLRSFDRDMPEEINRILTDSLSDLLFVTEQSGVQNLQKEGIAGEKIHLVGNVMIDTLIDHIEKAKDSKIKKLLSINSRYGLVTLHRPSNVDKLQDLESIISALYSISSGIPLYFPVHPRT</sequence>